<organism evidence="1 2">
    <name type="scientific">Catharanthus roseus</name>
    <name type="common">Madagascar periwinkle</name>
    <name type="synonym">Vinca rosea</name>
    <dbReference type="NCBI Taxonomy" id="4058"/>
    <lineage>
        <taxon>Eukaryota</taxon>
        <taxon>Viridiplantae</taxon>
        <taxon>Streptophyta</taxon>
        <taxon>Embryophyta</taxon>
        <taxon>Tracheophyta</taxon>
        <taxon>Spermatophyta</taxon>
        <taxon>Magnoliopsida</taxon>
        <taxon>eudicotyledons</taxon>
        <taxon>Gunneridae</taxon>
        <taxon>Pentapetalae</taxon>
        <taxon>asterids</taxon>
        <taxon>lamiids</taxon>
        <taxon>Gentianales</taxon>
        <taxon>Apocynaceae</taxon>
        <taxon>Rauvolfioideae</taxon>
        <taxon>Vinceae</taxon>
        <taxon>Catharanthinae</taxon>
        <taxon>Catharanthus</taxon>
    </lineage>
</organism>
<proteinExistence type="predicted"/>
<sequence length="516" mass="58397">MGTPVCATTLLKPNNANNYKISRKDFPPDFIIGAASSAYQVEGGAKEGGRGTSIWDTFTEKNPSVVKDGSNGNIAVNSYHLYKEDVRILKKLGLDSYRFSISWPRVLPCGTINGGINREGINYYNNLIDELLENGIKPFVTLFHWDLPQALEDKYGGFLSPEIVEDFCEYVELCFWEFGDRVKNWITVNEPRMFSVEGYLSGGMAPGRGQSSDTYSVNTIHRFGPVPQQCINSNGNPSTEPYLVGHHQLLAHAAAVDLYKTKFQRAQKGKVGITLNADWIEPLDDANESDRKATKRALDFSIGWFLEPLTTGDYPESMKRLVGLRLPKFTVEQSEKLKGSYDFLGLNYYTSIYATNASLKSRKVENMTYDTDSQVSYTSERNGIPIGPTAASAWLFIYPEGIYKLLVYIKKTYRAPLIYITENGVSEVNDSTITLSKARVDNIRIKYLYDHLSNIQRAIDDGVKVQGYFIWSLLDSFEWGTGYTVRFGLLYTDYKNKFSRYPKDSAIWLMDNFHKN</sequence>
<protein>
    <submittedName>
        <fullName evidence="1">Uncharacterized protein</fullName>
    </submittedName>
</protein>
<keyword evidence="2" id="KW-1185">Reference proteome</keyword>
<evidence type="ECO:0000313" key="2">
    <source>
        <dbReference type="Proteomes" id="UP001060085"/>
    </source>
</evidence>
<dbReference type="Proteomes" id="UP001060085">
    <property type="component" value="Linkage Group LG02"/>
</dbReference>
<evidence type="ECO:0000313" key="1">
    <source>
        <dbReference type="EMBL" id="KAI5675780.1"/>
    </source>
</evidence>
<gene>
    <name evidence="1" type="ORF">M9H77_06730</name>
</gene>
<dbReference type="EMBL" id="CM044702">
    <property type="protein sequence ID" value="KAI5675780.1"/>
    <property type="molecule type" value="Genomic_DNA"/>
</dbReference>
<reference evidence="2" key="1">
    <citation type="journal article" date="2023" name="Nat. Plants">
        <title>Single-cell RNA sequencing provides a high-resolution roadmap for understanding the multicellular compartmentation of specialized metabolism.</title>
        <authorList>
            <person name="Sun S."/>
            <person name="Shen X."/>
            <person name="Li Y."/>
            <person name="Li Y."/>
            <person name="Wang S."/>
            <person name="Li R."/>
            <person name="Zhang H."/>
            <person name="Shen G."/>
            <person name="Guo B."/>
            <person name="Wei J."/>
            <person name="Xu J."/>
            <person name="St-Pierre B."/>
            <person name="Chen S."/>
            <person name="Sun C."/>
        </authorList>
    </citation>
    <scope>NUCLEOTIDE SEQUENCE [LARGE SCALE GENOMIC DNA]</scope>
</reference>
<accession>A0ACC0BT25</accession>
<name>A0ACC0BT25_CATRO</name>
<comment type="caution">
    <text evidence="1">The sequence shown here is derived from an EMBL/GenBank/DDBJ whole genome shotgun (WGS) entry which is preliminary data.</text>
</comment>